<dbReference type="Gene3D" id="2.60.120.620">
    <property type="entry name" value="q2cbj1_9rhob like domain"/>
    <property type="match status" value="1"/>
</dbReference>
<dbReference type="InterPro" id="IPR006620">
    <property type="entry name" value="Pro_4_hyd_alph"/>
</dbReference>
<evidence type="ECO:0000256" key="3">
    <source>
        <dbReference type="ARBA" id="ARBA00022964"/>
    </source>
</evidence>
<dbReference type="PANTHER" id="PTHR10869">
    <property type="entry name" value="PROLYL 4-HYDROXYLASE ALPHA SUBUNIT"/>
    <property type="match status" value="1"/>
</dbReference>
<evidence type="ECO:0000313" key="8">
    <source>
        <dbReference type="Proteomes" id="UP001320245"/>
    </source>
</evidence>
<evidence type="ECO:0000256" key="2">
    <source>
        <dbReference type="ARBA" id="ARBA00022723"/>
    </source>
</evidence>
<comment type="caution">
    <text evidence="7">The sequence shown here is derived from an EMBL/GenBank/DDBJ whole genome shotgun (WGS) entry which is preliminary data.</text>
</comment>
<accession>A0AAN9YD88</accession>
<evidence type="ECO:0000256" key="5">
    <source>
        <dbReference type="ARBA" id="ARBA00023004"/>
    </source>
</evidence>
<comment type="cofactor">
    <cofactor evidence="1">
        <name>L-ascorbate</name>
        <dbReference type="ChEBI" id="CHEBI:38290"/>
    </cofactor>
</comment>
<dbReference type="GO" id="GO:0005783">
    <property type="term" value="C:endoplasmic reticulum"/>
    <property type="evidence" value="ECO:0007669"/>
    <property type="project" value="TreeGrafter"/>
</dbReference>
<reference evidence="7 8" key="1">
    <citation type="journal article" date="2023" name="PLoS ONE">
        <title>Cytospora paraplurivora sp. nov. isolated from orchards with fruit tree decline syndrome in Ontario, Canada.</title>
        <authorList>
            <person name="Ilyukhin E."/>
            <person name="Nguyen H.D.T."/>
            <person name="Castle A.J."/>
            <person name="Ellouze W."/>
        </authorList>
    </citation>
    <scope>NUCLEOTIDE SEQUENCE [LARGE SCALE GENOMIC DNA]</scope>
    <source>
        <strain evidence="7 8">FDS-564</strain>
    </source>
</reference>
<name>A0AAN9YD88_9PEZI</name>
<dbReference type="GO" id="GO:0004656">
    <property type="term" value="F:procollagen-proline 4-dioxygenase activity"/>
    <property type="evidence" value="ECO:0007669"/>
    <property type="project" value="TreeGrafter"/>
</dbReference>
<keyword evidence="8" id="KW-1185">Reference proteome</keyword>
<keyword evidence="5" id="KW-0408">Iron</keyword>
<dbReference type="PANTHER" id="PTHR10869:SF242">
    <property type="entry name" value="PROLYL 4-HYDROXYLASE ALPHA SUBUNIT DOMAIN-CONTAINING PROTEIN"/>
    <property type="match status" value="1"/>
</dbReference>
<organism evidence="7 8">
    <name type="scientific">Cytospora paraplurivora</name>
    <dbReference type="NCBI Taxonomy" id="2898453"/>
    <lineage>
        <taxon>Eukaryota</taxon>
        <taxon>Fungi</taxon>
        <taxon>Dikarya</taxon>
        <taxon>Ascomycota</taxon>
        <taxon>Pezizomycotina</taxon>
        <taxon>Sordariomycetes</taxon>
        <taxon>Sordariomycetidae</taxon>
        <taxon>Diaporthales</taxon>
        <taxon>Cytosporaceae</taxon>
        <taxon>Cytospora</taxon>
    </lineage>
</organism>
<evidence type="ECO:0000259" key="6">
    <source>
        <dbReference type="PROSITE" id="PS51471"/>
    </source>
</evidence>
<dbReference type="InterPro" id="IPR044862">
    <property type="entry name" value="Pro_4_hyd_alph_FE2OG_OXY"/>
</dbReference>
<dbReference type="InterPro" id="IPR045054">
    <property type="entry name" value="P4HA-like"/>
</dbReference>
<keyword evidence="2" id="KW-0479">Metal-binding</keyword>
<dbReference type="PROSITE" id="PS51471">
    <property type="entry name" value="FE2OG_OXY"/>
    <property type="match status" value="1"/>
</dbReference>
<dbReference type="InterPro" id="IPR005123">
    <property type="entry name" value="Oxoglu/Fe-dep_dioxygenase_dom"/>
</dbReference>
<keyword evidence="4" id="KW-0560">Oxidoreductase</keyword>
<dbReference type="Proteomes" id="UP001320245">
    <property type="component" value="Unassembled WGS sequence"/>
</dbReference>
<keyword evidence="3" id="KW-0223">Dioxygenase</keyword>
<protein>
    <recommendedName>
        <fullName evidence="6">Fe2OG dioxygenase domain-containing protein</fullName>
    </recommendedName>
</protein>
<dbReference type="GO" id="GO:0005506">
    <property type="term" value="F:iron ion binding"/>
    <property type="evidence" value="ECO:0007669"/>
    <property type="project" value="InterPro"/>
</dbReference>
<gene>
    <name evidence="7" type="ORF">SLS53_008001</name>
</gene>
<dbReference type="EMBL" id="JAJSPL020000044">
    <property type="protein sequence ID" value="KAK7734006.1"/>
    <property type="molecule type" value="Genomic_DNA"/>
</dbReference>
<feature type="domain" description="Fe2OG dioxygenase" evidence="6">
    <location>
        <begin position="158"/>
        <end position="300"/>
    </location>
</feature>
<evidence type="ECO:0000256" key="4">
    <source>
        <dbReference type="ARBA" id="ARBA00023002"/>
    </source>
</evidence>
<dbReference type="SMART" id="SM00702">
    <property type="entry name" value="P4Hc"/>
    <property type="match status" value="1"/>
</dbReference>
<evidence type="ECO:0000256" key="1">
    <source>
        <dbReference type="ARBA" id="ARBA00001961"/>
    </source>
</evidence>
<dbReference type="GO" id="GO:0031418">
    <property type="term" value="F:L-ascorbic acid binding"/>
    <property type="evidence" value="ECO:0007669"/>
    <property type="project" value="InterPro"/>
</dbReference>
<proteinExistence type="predicted"/>
<dbReference type="AlphaFoldDB" id="A0AAN9YD88"/>
<sequence length="305" mass="33732">MAYLSIAKAACLGAAGVLVVALAVSYTVDLESHLELMSFVTDFPIPDFPFLAPSETRSLKYQATTPICAPSAYHTEFFSLDPLLIYIHGFLHTDEIDALLVAAESLFKPSTVTTNGRKVSTPDRTSSSASLALRNPTVQCVLARATQFMGTMLRDGDEIGPPQLVRYTAGQHFNVHHDWYDTPQRAYDGSRRTFNRVASFFAFLQDNCTGGETYFPHINGQPGHVEYERALGHAGPKSWDEADPTWRVYEDGGLAFRPVKGNALFWVNLHTNGTGDERTLHAGLPVVEGLKTAMNIWPRQFYELG</sequence>
<dbReference type="Pfam" id="PF13640">
    <property type="entry name" value="2OG-FeII_Oxy_3"/>
    <property type="match status" value="1"/>
</dbReference>
<evidence type="ECO:0000313" key="7">
    <source>
        <dbReference type="EMBL" id="KAK7734006.1"/>
    </source>
</evidence>